<reference evidence="2 3" key="1">
    <citation type="journal article" date="2016" name="Nat. Commun.">
        <title>Thousands of microbial genomes shed light on interconnected biogeochemical processes in an aquifer system.</title>
        <authorList>
            <person name="Anantharaman K."/>
            <person name="Brown C.T."/>
            <person name="Hug L.A."/>
            <person name="Sharon I."/>
            <person name="Castelle C.J."/>
            <person name="Probst A.J."/>
            <person name="Thomas B.C."/>
            <person name="Singh A."/>
            <person name="Wilkins M.J."/>
            <person name="Karaoz U."/>
            <person name="Brodie E.L."/>
            <person name="Williams K.H."/>
            <person name="Hubbard S.S."/>
            <person name="Banfield J.F."/>
        </authorList>
    </citation>
    <scope>NUCLEOTIDE SEQUENCE [LARGE SCALE GENOMIC DNA]</scope>
</reference>
<keyword evidence="1" id="KW-0472">Membrane</keyword>
<name>A0A1G2FZZ1_9BACT</name>
<keyword evidence="1" id="KW-0812">Transmembrane</keyword>
<dbReference type="InterPro" id="IPR027981">
    <property type="entry name" value="DUF4446"/>
</dbReference>
<comment type="caution">
    <text evidence="2">The sequence shown here is derived from an EMBL/GenBank/DDBJ whole genome shotgun (WGS) entry which is preliminary data.</text>
</comment>
<evidence type="ECO:0008006" key="4">
    <source>
        <dbReference type="Google" id="ProtNLM"/>
    </source>
</evidence>
<evidence type="ECO:0000313" key="3">
    <source>
        <dbReference type="Proteomes" id="UP000177785"/>
    </source>
</evidence>
<accession>A0A1G2FZZ1</accession>
<dbReference type="Proteomes" id="UP000177785">
    <property type="component" value="Unassembled WGS sequence"/>
</dbReference>
<evidence type="ECO:0000256" key="1">
    <source>
        <dbReference type="SAM" id="Phobius"/>
    </source>
</evidence>
<protein>
    <recommendedName>
        <fullName evidence="4">DUF4446 domain-containing protein</fullName>
    </recommendedName>
</protein>
<sequence length="159" mass="17779">MILGNPVVIGVFGLIFVLLALGVWWLVRIERRTKAFFLGKNARDLEDVMVLLKDEISDTRESLQVLEAHLKSIDVRLARSIQYMGMVRFNPFKDAGGDQSFAFALLDEAHNGMVISSLYSREGVRIYAKPIQGGKSTYSLSAEETEAMRRALGGRPENT</sequence>
<dbReference type="Pfam" id="PF14584">
    <property type="entry name" value="DUF4446"/>
    <property type="match status" value="1"/>
</dbReference>
<dbReference type="EMBL" id="MHNL01000032">
    <property type="protein sequence ID" value="OGZ43616.1"/>
    <property type="molecule type" value="Genomic_DNA"/>
</dbReference>
<dbReference type="STRING" id="1802115.A2756_04900"/>
<feature type="transmembrane region" description="Helical" evidence="1">
    <location>
        <begin position="6"/>
        <end position="27"/>
    </location>
</feature>
<gene>
    <name evidence="2" type="ORF">A2756_04900</name>
</gene>
<dbReference type="AlphaFoldDB" id="A0A1G2FZZ1"/>
<keyword evidence="1" id="KW-1133">Transmembrane helix</keyword>
<evidence type="ECO:0000313" key="2">
    <source>
        <dbReference type="EMBL" id="OGZ43616.1"/>
    </source>
</evidence>
<proteinExistence type="predicted"/>
<organism evidence="2 3">
    <name type="scientific">Candidatus Ryanbacteria bacterium RIFCSPHIGHO2_01_FULL_48_27</name>
    <dbReference type="NCBI Taxonomy" id="1802115"/>
    <lineage>
        <taxon>Bacteria</taxon>
        <taxon>Candidatus Ryaniibacteriota</taxon>
    </lineage>
</organism>